<comment type="caution">
    <text evidence="3">The sequence shown here is derived from an EMBL/GenBank/DDBJ whole genome shotgun (WGS) entry which is preliminary data.</text>
</comment>
<feature type="compositionally biased region" description="Polar residues" evidence="1">
    <location>
        <begin position="99"/>
        <end position="122"/>
    </location>
</feature>
<dbReference type="InterPro" id="IPR002625">
    <property type="entry name" value="Smr_dom"/>
</dbReference>
<evidence type="ECO:0000313" key="4">
    <source>
        <dbReference type="Proteomes" id="UP000811619"/>
    </source>
</evidence>
<evidence type="ECO:0000259" key="2">
    <source>
        <dbReference type="PROSITE" id="PS50828"/>
    </source>
</evidence>
<feature type="compositionally biased region" description="Basic and acidic residues" evidence="1">
    <location>
        <begin position="87"/>
        <end position="98"/>
    </location>
</feature>
<dbReference type="Proteomes" id="UP000811619">
    <property type="component" value="Unassembled WGS sequence"/>
</dbReference>
<feature type="region of interest" description="Disordered" evidence="1">
    <location>
        <begin position="208"/>
        <end position="245"/>
    </location>
</feature>
<dbReference type="InterPro" id="IPR058864">
    <property type="entry name" value="UBA_10"/>
</dbReference>
<feature type="domain" description="Smr" evidence="2">
    <location>
        <begin position="475"/>
        <end position="558"/>
    </location>
</feature>
<reference evidence="3" key="1">
    <citation type="journal article" date="2020" name="bioRxiv">
        <title>Whole genome comparisons of ergot fungi reveals the divergence and evolution of species within the genus Claviceps are the result of varying mechanisms driving genome evolution and host range expansion.</title>
        <authorList>
            <person name="Wyka S.A."/>
            <person name="Mondo S.J."/>
            <person name="Liu M."/>
            <person name="Dettman J."/>
            <person name="Nalam V."/>
            <person name="Broders K.D."/>
        </authorList>
    </citation>
    <scope>NUCLEOTIDE SEQUENCE</scope>
    <source>
        <strain evidence="3">CCC 489</strain>
    </source>
</reference>
<dbReference type="InterPro" id="IPR052772">
    <property type="entry name" value="Endo/PolyKinase_Domain-Protein"/>
</dbReference>
<feature type="compositionally biased region" description="Basic residues" evidence="1">
    <location>
        <begin position="213"/>
        <end position="224"/>
    </location>
</feature>
<feature type="compositionally biased region" description="Polar residues" evidence="1">
    <location>
        <begin position="130"/>
        <end position="139"/>
    </location>
</feature>
<dbReference type="GO" id="GO:0004519">
    <property type="term" value="F:endonuclease activity"/>
    <property type="evidence" value="ECO:0007669"/>
    <property type="project" value="TreeGrafter"/>
</dbReference>
<evidence type="ECO:0000313" key="3">
    <source>
        <dbReference type="EMBL" id="KAG5927834.1"/>
    </source>
</evidence>
<dbReference type="PANTHER" id="PTHR46535">
    <property type="entry name" value="NEDD4-BINDING PROTEIN 2"/>
    <property type="match status" value="1"/>
</dbReference>
<gene>
    <name evidence="3" type="ORF">E4U42_001719</name>
</gene>
<dbReference type="InterPro" id="IPR036063">
    <property type="entry name" value="Smr_dom_sf"/>
</dbReference>
<protein>
    <recommendedName>
        <fullName evidence="2">Smr domain-containing protein</fullName>
    </recommendedName>
</protein>
<proteinExistence type="predicted"/>
<dbReference type="OrthoDB" id="4080456at2759"/>
<dbReference type="Pfam" id="PF26286">
    <property type="entry name" value="UBA_10"/>
    <property type="match status" value="1"/>
</dbReference>
<accession>A0A8K0NJZ5</accession>
<feature type="compositionally biased region" description="Low complexity" evidence="1">
    <location>
        <begin position="229"/>
        <end position="238"/>
    </location>
</feature>
<dbReference type="Gene3D" id="3.30.1370.110">
    <property type="match status" value="1"/>
</dbReference>
<evidence type="ECO:0000256" key="1">
    <source>
        <dbReference type="SAM" id="MobiDB-lite"/>
    </source>
</evidence>
<dbReference type="SMART" id="SM00463">
    <property type="entry name" value="SMR"/>
    <property type="match status" value="1"/>
</dbReference>
<dbReference type="PROSITE" id="PS50828">
    <property type="entry name" value="SMR"/>
    <property type="match status" value="1"/>
</dbReference>
<dbReference type="EMBL" id="SRPY01000152">
    <property type="protein sequence ID" value="KAG5927834.1"/>
    <property type="molecule type" value="Genomic_DNA"/>
</dbReference>
<dbReference type="AlphaFoldDB" id="A0A8K0NJZ5"/>
<sequence length="560" mass="60379">MTIEKNSELLRGLVDSFHTFLDEALIVAIAGDFDLTDPSAYVEARSTLQQLAHNVPSEEASGFNPSGIPLAADGADGREEQDDEAEENRRSACLEHLDTSTTSGSHNTSQAGTTDQSSTDASSHGPDSPDPNQHGTRLTSLDKESDEDKILVLQAMFADLKPYDVSYALKKAEGDFQLALDDLLNVQYLQSTGQQLKGVDGFFVADSTADSAKRKRRRRKKKQCPKATSSDPDLSSDGDPGGRVSAVAAAENGQDEVQYIAERFGIRSDQVVPIYHKCGGSQGAAVVELLKQYISHGIQTQEQGGQKTAETLASKYSHVPPEFMPTIVHVTGSIPQFAEDIAALLNKHFSKPPKAKKIDLAYRLTPLPQAEIEGAELFSSATTKFSRLGLASKPAPSDVRSVAEAMGRADTFHAASRDAAASAAQLHRRGASSSLYRQAAGYYAERAREQARYAQGASSTAADLLVDQQSTRDSIDLHGVLVRDGVRIARQRVQDWWQGLGELRASKAREQGGFTVITGLGRHSAGGVSQLRQSVAAALLQDGWKLNVETGKFVVTGRRR</sequence>
<dbReference type="SUPFAM" id="SSF160443">
    <property type="entry name" value="SMR domain-like"/>
    <property type="match status" value="1"/>
</dbReference>
<dbReference type="PANTHER" id="PTHR46535:SF1">
    <property type="entry name" value="NEDD4-BINDING PROTEIN 2"/>
    <property type="match status" value="1"/>
</dbReference>
<organism evidence="3 4">
    <name type="scientific">Claviceps africana</name>
    <dbReference type="NCBI Taxonomy" id="83212"/>
    <lineage>
        <taxon>Eukaryota</taxon>
        <taxon>Fungi</taxon>
        <taxon>Dikarya</taxon>
        <taxon>Ascomycota</taxon>
        <taxon>Pezizomycotina</taxon>
        <taxon>Sordariomycetes</taxon>
        <taxon>Hypocreomycetidae</taxon>
        <taxon>Hypocreales</taxon>
        <taxon>Clavicipitaceae</taxon>
        <taxon>Claviceps</taxon>
    </lineage>
</organism>
<dbReference type="CDD" id="cd14279">
    <property type="entry name" value="CUE"/>
    <property type="match status" value="1"/>
</dbReference>
<feature type="region of interest" description="Disordered" evidence="1">
    <location>
        <begin position="55"/>
        <end position="143"/>
    </location>
</feature>
<keyword evidence="4" id="KW-1185">Reference proteome</keyword>
<dbReference type="GO" id="GO:0005634">
    <property type="term" value="C:nucleus"/>
    <property type="evidence" value="ECO:0007669"/>
    <property type="project" value="TreeGrafter"/>
</dbReference>
<name>A0A8K0NJZ5_9HYPO</name>